<evidence type="ECO:0000256" key="1">
    <source>
        <dbReference type="SAM" id="Phobius"/>
    </source>
</evidence>
<keyword evidence="1" id="KW-1133">Transmembrane helix</keyword>
<dbReference type="AlphaFoldDB" id="F9XR56"/>
<dbReference type="KEGG" id="ztr:MYCGRDRAFT_106626"/>
<proteinExistence type="predicted"/>
<protein>
    <submittedName>
        <fullName evidence="2">Uncharacterized protein</fullName>
    </submittedName>
</protein>
<dbReference type="HOGENOM" id="CLU_2575689_0_0_1"/>
<dbReference type="GeneID" id="13400098"/>
<gene>
    <name evidence="2" type="ORF">MYCGRDRAFT_106626</name>
</gene>
<dbReference type="InParanoid" id="F9XR56"/>
<keyword evidence="3" id="KW-1185">Reference proteome</keyword>
<reference evidence="2 3" key="1">
    <citation type="journal article" date="2011" name="PLoS Genet.">
        <title>Finished genome of the fungal wheat pathogen Mycosphaerella graminicola reveals dispensome structure, chromosome plasticity, and stealth pathogenesis.</title>
        <authorList>
            <person name="Goodwin S.B."/>
            <person name="Ben M'barek S."/>
            <person name="Dhillon B."/>
            <person name="Wittenberg A.H.J."/>
            <person name="Crane C.F."/>
            <person name="Hane J.K."/>
            <person name="Foster A.J."/>
            <person name="Van der Lee T.A.J."/>
            <person name="Grimwood J."/>
            <person name="Aerts A."/>
            <person name="Antoniw J."/>
            <person name="Bailey A."/>
            <person name="Bluhm B."/>
            <person name="Bowler J."/>
            <person name="Bristow J."/>
            <person name="van der Burgt A."/>
            <person name="Canto-Canche B."/>
            <person name="Churchill A.C.L."/>
            <person name="Conde-Ferraez L."/>
            <person name="Cools H.J."/>
            <person name="Coutinho P.M."/>
            <person name="Csukai M."/>
            <person name="Dehal P."/>
            <person name="De Wit P."/>
            <person name="Donzelli B."/>
            <person name="van de Geest H.C."/>
            <person name="van Ham R.C.H.J."/>
            <person name="Hammond-Kosack K.E."/>
            <person name="Henrissat B."/>
            <person name="Kilian A."/>
            <person name="Kobayashi A.K."/>
            <person name="Koopmann E."/>
            <person name="Kourmpetis Y."/>
            <person name="Kuzniar A."/>
            <person name="Lindquist E."/>
            <person name="Lombard V."/>
            <person name="Maliepaard C."/>
            <person name="Martins N."/>
            <person name="Mehrabi R."/>
            <person name="Nap J.P.H."/>
            <person name="Ponomarenko A."/>
            <person name="Rudd J.J."/>
            <person name="Salamov A."/>
            <person name="Schmutz J."/>
            <person name="Schouten H.J."/>
            <person name="Shapiro H."/>
            <person name="Stergiopoulos I."/>
            <person name="Torriani S.F.F."/>
            <person name="Tu H."/>
            <person name="de Vries R.P."/>
            <person name="Waalwijk C."/>
            <person name="Ware S.B."/>
            <person name="Wiebenga A."/>
            <person name="Zwiers L.-H."/>
            <person name="Oliver R.P."/>
            <person name="Grigoriev I.V."/>
            <person name="Kema G.H.J."/>
        </authorList>
    </citation>
    <scope>NUCLEOTIDE SEQUENCE [LARGE SCALE GENOMIC DNA]</scope>
    <source>
        <strain evidence="3">CBS 115943 / IPO323</strain>
    </source>
</reference>
<evidence type="ECO:0000313" key="3">
    <source>
        <dbReference type="Proteomes" id="UP000008062"/>
    </source>
</evidence>
<dbReference type="EMBL" id="CM001211">
    <property type="protein sequence ID" value="EGP82270.1"/>
    <property type="molecule type" value="Genomic_DNA"/>
</dbReference>
<organism evidence="2 3">
    <name type="scientific">Zymoseptoria tritici (strain CBS 115943 / IPO323)</name>
    <name type="common">Speckled leaf blotch fungus</name>
    <name type="synonym">Septoria tritici</name>
    <dbReference type="NCBI Taxonomy" id="336722"/>
    <lineage>
        <taxon>Eukaryota</taxon>
        <taxon>Fungi</taxon>
        <taxon>Dikarya</taxon>
        <taxon>Ascomycota</taxon>
        <taxon>Pezizomycotina</taxon>
        <taxon>Dothideomycetes</taxon>
        <taxon>Dothideomycetidae</taxon>
        <taxon>Mycosphaerellales</taxon>
        <taxon>Mycosphaerellaceae</taxon>
        <taxon>Zymoseptoria</taxon>
    </lineage>
</organism>
<evidence type="ECO:0000313" key="2">
    <source>
        <dbReference type="EMBL" id="EGP82270.1"/>
    </source>
</evidence>
<accession>F9XR56</accession>
<sequence>MVFDGASKLGLGGWEGRLRRMRRAVPLLMILDGSSKVSACLLVAVAVVAILMVAVVSGLIVSFSASPARSSAVNKEERSTL</sequence>
<dbReference type="RefSeq" id="XP_003847294.1">
    <property type="nucleotide sequence ID" value="XM_003847246.1"/>
</dbReference>
<keyword evidence="1" id="KW-0472">Membrane</keyword>
<name>F9XR56_ZYMTI</name>
<dbReference type="Proteomes" id="UP000008062">
    <property type="component" value="Chromosome 16"/>
</dbReference>
<keyword evidence="1" id="KW-0812">Transmembrane</keyword>
<feature type="transmembrane region" description="Helical" evidence="1">
    <location>
        <begin position="36"/>
        <end position="61"/>
    </location>
</feature>